<name>A0A9P8Q243_WICPI</name>
<dbReference type="OrthoDB" id="5153671at2759"/>
<evidence type="ECO:0000313" key="2">
    <source>
        <dbReference type="Proteomes" id="UP000774326"/>
    </source>
</evidence>
<reference evidence="1" key="1">
    <citation type="journal article" date="2021" name="Open Biol.">
        <title>Shared evolutionary footprints suggest mitochondrial oxidative damage underlies multiple complex I losses in fungi.</title>
        <authorList>
            <person name="Schikora-Tamarit M.A."/>
            <person name="Marcet-Houben M."/>
            <person name="Nosek J."/>
            <person name="Gabaldon T."/>
        </authorList>
    </citation>
    <scope>NUCLEOTIDE SEQUENCE</scope>
    <source>
        <strain evidence="1">CBS2887</strain>
    </source>
</reference>
<proteinExistence type="predicted"/>
<dbReference type="AlphaFoldDB" id="A0A9P8Q243"/>
<sequence length="109" mass="11680">MACFTSSSVEIFLAIDVSIRLSDVASSATGAASSSSSMFKPKEINLLILEAKEVGSSKVKPEVNKAVSYNKVVKSLTVLSWAPEASTFFFNSLMIGDFGEISKIFLEAM</sequence>
<reference evidence="1" key="2">
    <citation type="submission" date="2021-01" db="EMBL/GenBank/DDBJ databases">
        <authorList>
            <person name="Schikora-Tamarit M.A."/>
        </authorList>
    </citation>
    <scope>NUCLEOTIDE SEQUENCE</scope>
    <source>
        <strain evidence="1">CBS2887</strain>
    </source>
</reference>
<dbReference type="Proteomes" id="UP000774326">
    <property type="component" value="Unassembled WGS sequence"/>
</dbReference>
<accession>A0A9P8Q243</accession>
<comment type="caution">
    <text evidence="1">The sequence shown here is derived from an EMBL/GenBank/DDBJ whole genome shotgun (WGS) entry which is preliminary data.</text>
</comment>
<gene>
    <name evidence="1" type="ORF">WICPIJ_006537</name>
</gene>
<organism evidence="1 2">
    <name type="scientific">Wickerhamomyces pijperi</name>
    <name type="common">Yeast</name>
    <name type="synonym">Pichia pijperi</name>
    <dbReference type="NCBI Taxonomy" id="599730"/>
    <lineage>
        <taxon>Eukaryota</taxon>
        <taxon>Fungi</taxon>
        <taxon>Dikarya</taxon>
        <taxon>Ascomycota</taxon>
        <taxon>Saccharomycotina</taxon>
        <taxon>Saccharomycetes</taxon>
        <taxon>Phaffomycetales</taxon>
        <taxon>Wickerhamomycetaceae</taxon>
        <taxon>Wickerhamomyces</taxon>
    </lineage>
</organism>
<dbReference type="EMBL" id="JAEUBG010003672">
    <property type="protein sequence ID" value="KAH3682507.1"/>
    <property type="molecule type" value="Genomic_DNA"/>
</dbReference>
<evidence type="ECO:0000313" key="1">
    <source>
        <dbReference type="EMBL" id="KAH3682507.1"/>
    </source>
</evidence>
<protein>
    <submittedName>
        <fullName evidence="1">Uncharacterized protein</fullName>
    </submittedName>
</protein>
<keyword evidence="2" id="KW-1185">Reference proteome</keyword>